<dbReference type="GO" id="GO:0008312">
    <property type="term" value="F:7S RNA binding"/>
    <property type="evidence" value="ECO:0007669"/>
    <property type="project" value="InterPro"/>
</dbReference>
<evidence type="ECO:0000256" key="8">
    <source>
        <dbReference type="ARBA" id="ARBA00048027"/>
    </source>
</evidence>
<protein>
    <recommendedName>
        <fullName evidence="9">Signal recognition particle protein</fullName>
        <ecNumber evidence="9">3.6.5.4</ecNumber>
    </recommendedName>
    <alternativeName>
        <fullName evidence="9">Fifty-four homolog</fullName>
    </alternativeName>
</protein>
<dbReference type="CDD" id="cd18539">
    <property type="entry name" value="SRP_G"/>
    <property type="match status" value="1"/>
</dbReference>
<evidence type="ECO:0000256" key="10">
    <source>
        <dbReference type="SAM" id="MobiDB-lite"/>
    </source>
</evidence>
<sequence length="485" mass="52385">MFDELSARFEDAVKGLRGENKISEDNVDIALKQVRRALLEADVSLSVVKQFVQEVRDKAIGAEVVRGVNPGQKFIEVVHQELVEVMGGANSPLADSTKKPSVILMAGLQGAGKTTAAAKLGLYLKDKGLKPLMVAADVYRPAAIDQLNTLGKQINVEVFSLGKESKPEDIAASGLKKAQEEDFDTLIVDTAGRLQIDEEMMNEMVRIRSAVDPDEVLLVVDSMIGQEAADLTRAFHEKVGITGAVLTKLDGDSRGGAALSIRKVSGQPIKFIGTGEKVEALQPFHPERMAGRILGMGDVLTLVEKAQKEVEIADAEQMQRKFQEATFDFSDFVKQMRLIKRMGSLGGLMKMIPGMNKIDDGMLKSGEDQLKRIEAMIGSMTNAEQTQPELLAAQPSRRKRVAFGSGHTPVEVDKVLADFQKMRGLMKQMSSGGGLPGMGGFPGMGGPGGMPGMMPNQYASRGGGGPINKPKRQRPHKKKKGFGDL</sequence>
<dbReference type="InterPro" id="IPR003593">
    <property type="entry name" value="AAA+_ATPase"/>
</dbReference>
<keyword evidence="3 9" id="KW-0378">Hydrolase</keyword>
<comment type="similarity">
    <text evidence="1 9">Belongs to the GTP-binding SRP family. SRP54 subfamily.</text>
</comment>
<dbReference type="FunFam" id="3.40.50.300:FF:000022">
    <property type="entry name" value="Signal recognition particle 54 kDa subunit"/>
    <property type="match status" value="1"/>
</dbReference>
<dbReference type="Proteomes" id="UP000001420">
    <property type="component" value="Chromosome"/>
</dbReference>
<dbReference type="InterPro" id="IPR013822">
    <property type="entry name" value="Signal_recog_particl_SRP54_hlx"/>
</dbReference>
<evidence type="ECO:0000313" key="12">
    <source>
        <dbReference type="EMBL" id="AAQ00404.1"/>
    </source>
</evidence>
<dbReference type="PATRIC" id="fig|167539.5.peg.1426"/>
<evidence type="ECO:0000256" key="2">
    <source>
        <dbReference type="ARBA" id="ARBA00022741"/>
    </source>
</evidence>
<evidence type="ECO:0000256" key="6">
    <source>
        <dbReference type="ARBA" id="ARBA00023135"/>
    </source>
</evidence>
<dbReference type="InterPro" id="IPR004780">
    <property type="entry name" value="SRP"/>
</dbReference>
<proteinExistence type="inferred from homology"/>
<evidence type="ECO:0000256" key="3">
    <source>
        <dbReference type="ARBA" id="ARBA00022801"/>
    </source>
</evidence>
<feature type="compositionally biased region" description="Basic residues" evidence="10">
    <location>
        <begin position="469"/>
        <end position="485"/>
    </location>
</feature>
<feature type="binding site" evidence="9">
    <location>
        <begin position="107"/>
        <end position="114"/>
    </location>
    <ligand>
        <name>GTP</name>
        <dbReference type="ChEBI" id="CHEBI:37565"/>
    </ligand>
</feature>
<dbReference type="SUPFAM" id="SSF47446">
    <property type="entry name" value="Signal peptide-binding domain"/>
    <property type="match status" value="1"/>
</dbReference>
<dbReference type="InterPro" id="IPR022941">
    <property type="entry name" value="SRP54"/>
</dbReference>
<dbReference type="InterPro" id="IPR036891">
    <property type="entry name" value="Signal_recog_part_SRP54_M_sf"/>
</dbReference>
<comment type="subunit">
    <text evidence="9">Part of the signal recognition particle protein translocation system, which is composed of SRP and FtsY.</text>
</comment>
<keyword evidence="4 9" id="KW-0694">RNA-binding</keyword>
<keyword evidence="5 9" id="KW-0342">GTP-binding</keyword>
<dbReference type="PROSITE" id="PS00300">
    <property type="entry name" value="SRP54"/>
    <property type="match status" value="1"/>
</dbReference>
<name>Q7VAU4_PROMA</name>
<feature type="binding site" evidence="9">
    <location>
        <begin position="189"/>
        <end position="193"/>
    </location>
    <ligand>
        <name>GTP</name>
        <dbReference type="ChEBI" id="CHEBI:37565"/>
    </ligand>
</feature>
<dbReference type="KEGG" id="pma:Pro_1360"/>
<feature type="binding site" evidence="9">
    <location>
        <begin position="247"/>
        <end position="250"/>
    </location>
    <ligand>
        <name>GTP</name>
        <dbReference type="ChEBI" id="CHEBI:37565"/>
    </ligand>
</feature>
<feature type="region of interest" description="Disordered" evidence="10">
    <location>
        <begin position="446"/>
        <end position="485"/>
    </location>
</feature>
<dbReference type="InterPro" id="IPR027417">
    <property type="entry name" value="P-loop_NTPase"/>
</dbReference>
<comment type="catalytic activity">
    <reaction evidence="8 9">
        <text>GTP + H2O = GDP + phosphate + H(+)</text>
        <dbReference type="Rhea" id="RHEA:19669"/>
        <dbReference type="ChEBI" id="CHEBI:15377"/>
        <dbReference type="ChEBI" id="CHEBI:15378"/>
        <dbReference type="ChEBI" id="CHEBI:37565"/>
        <dbReference type="ChEBI" id="CHEBI:43474"/>
        <dbReference type="ChEBI" id="CHEBI:58189"/>
        <dbReference type="EC" id="3.6.5.4"/>
    </reaction>
</comment>
<evidence type="ECO:0000256" key="5">
    <source>
        <dbReference type="ARBA" id="ARBA00023134"/>
    </source>
</evidence>
<dbReference type="Gene3D" id="3.40.50.300">
    <property type="entry name" value="P-loop containing nucleotide triphosphate hydrolases"/>
    <property type="match status" value="1"/>
</dbReference>
<dbReference type="Gene3D" id="1.10.260.30">
    <property type="entry name" value="Signal recognition particle, SRP54 subunit, M-domain"/>
    <property type="match status" value="1"/>
</dbReference>
<dbReference type="GO" id="GO:0048500">
    <property type="term" value="C:signal recognition particle"/>
    <property type="evidence" value="ECO:0007669"/>
    <property type="project" value="UniProtKB-UniRule"/>
</dbReference>
<keyword evidence="13" id="KW-1185">Reference proteome</keyword>
<dbReference type="EnsemblBacteria" id="AAQ00404">
    <property type="protein sequence ID" value="AAQ00404"/>
    <property type="gene ID" value="Pro_1360"/>
</dbReference>
<dbReference type="Pfam" id="PF00448">
    <property type="entry name" value="SRP54"/>
    <property type="match status" value="1"/>
</dbReference>
<comment type="domain">
    <text evidence="9">Composed of three domains: the N-terminal N domain, which is responsible for interactions with the ribosome, the central G domain, which binds GTP, and the C-terminal M domain, which binds the RNA and the signal sequence of the RNC.</text>
</comment>
<dbReference type="Pfam" id="PF02978">
    <property type="entry name" value="SRP_SPB"/>
    <property type="match status" value="1"/>
</dbReference>
<comment type="subcellular location">
    <subcellularLocation>
        <location evidence="9">Cytoplasm</location>
    </subcellularLocation>
    <text evidence="9">The SRP-RNC complex is targeted to the cytoplasmic membrane.</text>
</comment>
<keyword evidence="6 9" id="KW-0733">Signal recognition particle</keyword>
<evidence type="ECO:0000259" key="11">
    <source>
        <dbReference type="PROSITE" id="PS00300"/>
    </source>
</evidence>
<feature type="domain" description="SRP54-type proteins GTP-binding" evidence="11">
    <location>
        <begin position="268"/>
        <end position="281"/>
    </location>
</feature>
<dbReference type="OrthoDB" id="9804720at2"/>
<dbReference type="InterPro" id="IPR000897">
    <property type="entry name" value="SRP54_GTPase_dom"/>
</dbReference>
<dbReference type="PANTHER" id="PTHR11564">
    <property type="entry name" value="SIGNAL RECOGNITION PARTICLE 54K PROTEIN SRP54"/>
    <property type="match status" value="1"/>
</dbReference>
<dbReference type="STRING" id="167539.Pro_1360"/>
<keyword evidence="7 9" id="KW-0687">Ribonucleoprotein</keyword>
<dbReference type="GO" id="GO:0006614">
    <property type="term" value="P:SRP-dependent cotranslational protein targeting to membrane"/>
    <property type="evidence" value="ECO:0007669"/>
    <property type="project" value="InterPro"/>
</dbReference>
<evidence type="ECO:0000256" key="1">
    <source>
        <dbReference type="ARBA" id="ARBA00005450"/>
    </source>
</evidence>
<evidence type="ECO:0000256" key="9">
    <source>
        <dbReference type="HAMAP-Rule" id="MF_00306"/>
    </source>
</evidence>
<dbReference type="SMART" id="SM00962">
    <property type="entry name" value="SRP54"/>
    <property type="match status" value="1"/>
</dbReference>
<dbReference type="NCBIfam" id="TIGR00959">
    <property type="entry name" value="ffh"/>
    <property type="match status" value="1"/>
</dbReference>
<dbReference type="eggNOG" id="COG0541">
    <property type="taxonomic scope" value="Bacteria"/>
</dbReference>
<dbReference type="SMART" id="SM00382">
    <property type="entry name" value="AAA"/>
    <property type="match status" value="1"/>
</dbReference>
<dbReference type="InterPro" id="IPR042101">
    <property type="entry name" value="SRP54_N_sf"/>
</dbReference>
<organism evidence="12 13">
    <name type="scientific">Prochlorococcus marinus (strain SARG / CCMP1375 / SS120)</name>
    <dbReference type="NCBI Taxonomy" id="167539"/>
    <lineage>
        <taxon>Bacteria</taxon>
        <taxon>Bacillati</taxon>
        <taxon>Cyanobacteriota</taxon>
        <taxon>Cyanophyceae</taxon>
        <taxon>Synechococcales</taxon>
        <taxon>Prochlorococcaceae</taxon>
        <taxon>Prochlorococcus</taxon>
    </lineage>
</organism>
<dbReference type="RefSeq" id="WP_011125511.1">
    <property type="nucleotide sequence ID" value="NC_005042.1"/>
</dbReference>
<evidence type="ECO:0000313" key="13">
    <source>
        <dbReference type="Proteomes" id="UP000001420"/>
    </source>
</evidence>
<keyword evidence="2 9" id="KW-0547">Nucleotide-binding</keyword>
<dbReference type="EMBL" id="AE017126">
    <property type="protein sequence ID" value="AAQ00404.1"/>
    <property type="molecule type" value="Genomic_DNA"/>
</dbReference>
<gene>
    <name evidence="9 12" type="primary">ffh</name>
    <name evidence="12" type="ordered locus">Pro_1360</name>
</gene>
<dbReference type="AlphaFoldDB" id="Q7VAU4"/>
<reference evidence="12 13" key="1">
    <citation type="journal article" date="2003" name="Proc. Natl. Acad. Sci. U.S.A.">
        <title>Genome sequence of the cyanobacterium Prochlorococcus marinus SS120, a nearly minimal oxyphototrophic genome.</title>
        <authorList>
            <person name="Dufresne A."/>
            <person name="Salanoubat M."/>
            <person name="Partensky F."/>
            <person name="Artiguenave F."/>
            <person name="Axmann I.M."/>
            <person name="Barbe V."/>
            <person name="Duprat S."/>
            <person name="Galperin M.Y."/>
            <person name="Koonin E.V."/>
            <person name="Le Gall F."/>
            <person name="Makarova K.S."/>
            <person name="Ostrowski M."/>
            <person name="Oztas S."/>
            <person name="Robert C."/>
            <person name="Rogozin I.B."/>
            <person name="Scanlan D.J."/>
            <person name="Tandeau de Marsac N."/>
            <person name="Weissenbach J."/>
            <person name="Wincker P."/>
            <person name="Wolf Y.I."/>
            <person name="Hess W.R."/>
        </authorList>
    </citation>
    <scope>NUCLEOTIDE SEQUENCE [LARGE SCALE GENOMIC DNA]</scope>
    <source>
        <strain evidence="13">SARG / CCMP1375 / SS120</strain>
    </source>
</reference>
<dbReference type="HAMAP" id="MF_00306">
    <property type="entry name" value="SRP54"/>
    <property type="match status" value="1"/>
</dbReference>
<dbReference type="SMART" id="SM00963">
    <property type="entry name" value="SRP54_N"/>
    <property type="match status" value="1"/>
</dbReference>
<dbReference type="Pfam" id="PF02881">
    <property type="entry name" value="SRP54_N"/>
    <property type="match status" value="1"/>
</dbReference>
<dbReference type="InterPro" id="IPR004125">
    <property type="entry name" value="Signal_recog_particle_SRP54_M"/>
</dbReference>
<dbReference type="GO" id="GO:0003924">
    <property type="term" value="F:GTPase activity"/>
    <property type="evidence" value="ECO:0007669"/>
    <property type="project" value="UniProtKB-UniRule"/>
</dbReference>
<keyword evidence="9" id="KW-0963">Cytoplasm</keyword>
<comment type="function">
    <text evidence="9">Involved in targeting and insertion of nascent membrane proteins into the cytoplasmic membrane. Binds to the hydrophobic signal sequence of the ribosome-nascent chain (RNC) as it emerges from the ribosomes. The SRP-RNC complex is then targeted to the cytoplasmic membrane where it interacts with the SRP receptor FtsY.</text>
</comment>
<dbReference type="EC" id="3.6.5.4" evidence="9"/>
<dbReference type="GO" id="GO:0005525">
    <property type="term" value="F:GTP binding"/>
    <property type="evidence" value="ECO:0007669"/>
    <property type="project" value="UniProtKB-UniRule"/>
</dbReference>
<evidence type="ECO:0000256" key="4">
    <source>
        <dbReference type="ARBA" id="ARBA00022884"/>
    </source>
</evidence>
<dbReference type="HOGENOM" id="CLU_009301_6_0_3"/>
<dbReference type="PANTHER" id="PTHR11564:SF5">
    <property type="entry name" value="SIGNAL RECOGNITION PARTICLE SUBUNIT SRP54"/>
    <property type="match status" value="1"/>
</dbReference>
<dbReference type="Gene3D" id="1.20.120.140">
    <property type="entry name" value="Signal recognition particle SRP54, nucleotide-binding domain"/>
    <property type="match status" value="1"/>
</dbReference>
<evidence type="ECO:0000256" key="7">
    <source>
        <dbReference type="ARBA" id="ARBA00023274"/>
    </source>
</evidence>
<accession>Q7VAU4</accession>
<dbReference type="SUPFAM" id="SSF52540">
    <property type="entry name" value="P-loop containing nucleoside triphosphate hydrolases"/>
    <property type="match status" value="1"/>
</dbReference>